<evidence type="ECO:0000256" key="15">
    <source>
        <dbReference type="SAM" id="Phobius"/>
    </source>
</evidence>
<dbReference type="SMART" id="SM00702">
    <property type="entry name" value="P4Hc"/>
    <property type="match status" value="1"/>
</dbReference>
<evidence type="ECO:0000256" key="10">
    <source>
        <dbReference type="ARBA" id="ARBA00023002"/>
    </source>
</evidence>
<keyword evidence="12 15" id="KW-0472">Membrane</keyword>
<dbReference type="GO" id="GO:0031418">
    <property type="term" value="F:L-ascorbic acid binding"/>
    <property type="evidence" value="ECO:0007669"/>
    <property type="project" value="InterPro"/>
</dbReference>
<evidence type="ECO:0000256" key="14">
    <source>
        <dbReference type="ARBA" id="ARBA00049169"/>
    </source>
</evidence>
<comment type="subcellular location">
    <subcellularLocation>
        <location evidence="2">Endoplasmic reticulum membrane</location>
        <topology evidence="2">Single-pass type II membrane protein</topology>
    </subcellularLocation>
</comment>
<dbReference type="Gene3D" id="2.60.120.620">
    <property type="entry name" value="q2cbj1_9rhob like domain"/>
    <property type="match status" value="1"/>
</dbReference>
<evidence type="ECO:0000256" key="1">
    <source>
        <dbReference type="ARBA" id="ARBA00001961"/>
    </source>
</evidence>
<feature type="transmembrane region" description="Helical" evidence="15">
    <location>
        <begin position="20"/>
        <end position="41"/>
    </location>
</feature>
<keyword evidence="10" id="KW-0560">Oxidoreductase</keyword>
<dbReference type="FunFam" id="2.60.120.620:FF:000002">
    <property type="entry name" value="Prolyl 4-hydroxylase 4"/>
    <property type="match status" value="1"/>
</dbReference>
<dbReference type="InterPro" id="IPR045054">
    <property type="entry name" value="P4HA-like"/>
</dbReference>
<evidence type="ECO:0000256" key="5">
    <source>
        <dbReference type="ARBA" id="ARBA00022692"/>
    </source>
</evidence>
<reference evidence="17" key="1">
    <citation type="journal article" date="2022" name="Front. Genet.">
        <title>Chromosome-Scale Assembly of the Dendrobium nobile Genome Provides Insights Into the Molecular Mechanism of the Biosynthesis of the Medicinal Active Ingredient of Dendrobium.</title>
        <authorList>
            <person name="Xu Q."/>
            <person name="Niu S.-C."/>
            <person name="Li K.-L."/>
            <person name="Zheng P.-J."/>
            <person name="Zhang X.-J."/>
            <person name="Jia Y."/>
            <person name="Liu Y."/>
            <person name="Niu Y.-X."/>
            <person name="Yu L.-H."/>
            <person name="Chen D.-F."/>
            <person name="Zhang G.-Q."/>
        </authorList>
    </citation>
    <scope>NUCLEOTIDE SEQUENCE</scope>
    <source>
        <tissue evidence="17">Leaf</tissue>
    </source>
</reference>
<comment type="catalytic activity">
    <reaction evidence="14">
        <text>L-prolyl-[collagen] + 2-oxoglutarate + O2 = trans-4-hydroxy-L-prolyl-[collagen] + succinate + CO2</text>
        <dbReference type="Rhea" id="RHEA:18945"/>
        <dbReference type="Rhea" id="RHEA-COMP:11676"/>
        <dbReference type="Rhea" id="RHEA-COMP:11680"/>
        <dbReference type="ChEBI" id="CHEBI:15379"/>
        <dbReference type="ChEBI" id="CHEBI:16526"/>
        <dbReference type="ChEBI" id="CHEBI:16810"/>
        <dbReference type="ChEBI" id="CHEBI:30031"/>
        <dbReference type="ChEBI" id="CHEBI:50342"/>
        <dbReference type="ChEBI" id="CHEBI:61965"/>
        <dbReference type="EC" id="1.14.11.2"/>
    </reaction>
</comment>
<protein>
    <recommendedName>
        <fullName evidence="4">procollagen-proline 4-dioxygenase</fullName>
        <ecNumber evidence="4">1.14.11.2</ecNumber>
    </recommendedName>
</protein>
<evidence type="ECO:0000256" key="4">
    <source>
        <dbReference type="ARBA" id="ARBA00012269"/>
    </source>
</evidence>
<dbReference type="SMR" id="A0A8T3C6D3"/>
<dbReference type="InterPro" id="IPR006620">
    <property type="entry name" value="Pro_4_hyd_alph"/>
</dbReference>
<evidence type="ECO:0000256" key="11">
    <source>
        <dbReference type="ARBA" id="ARBA00023004"/>
    </source>
</evidence>
<evidence type="ECO:0000256" key="8">
    <source>
        <dbReference type="ARBA" id="ARBA00022968"/>
    </source>
</evidence>
<dbReference type="GO" id="GO:0005506">
    <property type="term" value="F:iron ion binding"/>
    <property type="evidence" value="ECO:0007669"/>
    <property type="project" value="InterPro"/>
</dbReference>
<comment type="similarity">
    <text evidence="3">Belongs to the P4HA family.</text>
</comment>
<comment type="cofactor">
    <cofactor evidence="1">
        <name>L-ascorbate</name>
        <dbReference type="ChEBI" id="CHEBI:38290"/>
    </cofactor>
</comment>
<feature type="domain" description="Fe2OG dioxygenase" evidence="16">
    <location>
        <begin position="166"/>
        <end position="290"/>
    </location>
</feature>
<sequence length="293" mass="33016">MRGAQGRPVLRDLERAKLGLPLALFSCLLFFFAGFFGSMLVSQDFLNFGRVRRVSLMELSEVDVGAVEPATRYRVSREAESGIPFQILSWRPRAVYFPKFATLEQCLSIIKNSRSKLSPSTLALRDGETAENTKGIRTSTGAFISKSDDSSGTLNELEEKIERVTMIPRSQGEDFYILRYQIGQRYASHYDAFSPAEYGPQKSQRIATFLIYLSDVEEGGETMFPYENGSNMDIEYDYFKCIGLTVKPSRGDGLLFYSVFTNGTIDLTSLHGSCPVIKGEKWVATKWLRDQTE</sequence>
<keyword evidence="9 15" id="KW-1133">Transmembrane helix</keyword>
<comment type="caution">
    <text evidence="17">The sequence shown here is derived from an EMBL/GenBank/DDBJ whole genome shotgun (WGS) entry which is preliminary data.</text>
</comment>
<dbReference type="PANTHER" id="PTHR10869:SF246">
    <property type="entry name" value="TRANSMEMBRANE PROLYL 4-HYDROXYLASE"/>
    <property type="match status" value="1"/>
</dbReference>
<dbReference type="InterPro" id="IPR044862">
    <property type="entry name" value="Pro_4_hyd_alph_FE2OG_OXY"/>
</dbReference>
<proteinExistence type="inferred from homology"/>
<keyword evidence="11" id="KW-0408">Iron</keyword>
<dbReference type="Proteomes" id="UP000829196">
    <property type="component" value="Unassembled WGS sequence"/>
</dbReference>
<dbReference type="InterPro" id="IPR005123">
    <property type="entry name" value="Oxoglu/Fe-dep_dioxygenase_dom"/>
</dbReference>
<dbReference type="PROSITE" id="PS51471">
    <property type="entry name" value="FE2OG_OXY"/>
    <property type="match status" value="1"/>
</dbReference>
<keyword evidence="7" id="KW-0223">Dioxygenase</keyword>
<organism evidence="17 18">
    <name type="scientific">Dendrobium nobile</name>
    <name type="common">Orchid</name>
    <dbReference type="NCBI Taxonomy" id="94219"/>
    <lineage>
        <taxon>Eukaryota</taxon>
        <taxon>Viridiplantae</taxon>
        <taxon>Streptophyta</taxon>
        <taxon>Embryophyta</taxon>
        <taxon>Tracheophyta</taxon>
        <taxon>Spermatophyta</taxon>
        <taxon>Magnoliopsida</taxon>
        <taxon>Liliopsida</taxon>
        <taxon>Asparagales</taxon>
        <taxon>Orchidaceae</taxon>
        <taxon>Epidendroideae</taxon>
        <taxon>Malaxideae</taxon>
        <taxon>Dendrobiinae</taxon>
        <taxon>Dendrobium</taxon>
    </lineage>
</organism>
<evidence type="ECO:0000313" key="17">
    <source>
        <dbReference type="EMBL" id="KAI0525098.1"/>
    </source>
</evidence>
<dbReference type="EC" id="1.14.11.2" evidence="4"/>
<keyword evidence="8" id="KW-0735">Signal-anchor</keyword>
<dbReference type="Pfam" id="PF13640">
    <property type="entry name" value="2OG-FeII_Oxy_3"/>
    <property type="match status" value="1"/>
</dbReference>
<evidence type="ECO:0000256" key="9">
    <source>
        <dbReference type="ARBA" id="ARBA00022989"/>
    </source>
</evidence>
<dbReference type="GO" id="GO:0004656">
    <property type="term" value="F:procollagen-proline 4-dioxygenase activity"/>
    <property type="evidence" value="ECO:0007669"/>
    <property type="project" value="UniProtKB-EC"/>
</dbReference>
<gene>
    <name evidence="17" type="ORF">KFK09_004489</name>
</gene>
<accession>A0A8T3C6D3</accession>
<evidence type="ECO:0000313" key="18">
    <source>
        <dbReference type="Proteomes" id="UP000829196"/>
    </source>
</evidence>
<evidence type="ECO:0000259" key="16">
    <source>
        <dbReference type="PROSITE" id="PS51471"/>
    </source>
</evidence>
<keyword evidence="6" id="KW-0479">Metal-binding</keyword>
<dbReference type="AlphaFoldDB" id="A0A8T3C6D3"/>
<keyword evidence="5 15" id="KW-0812">Transmembrane</keyword>
<dbReference type="GO" id="GO:0005789">
    <property type="term" value="C:endoplasmic reticulum membrane"/>
    <property type="evidence" value="ECO:0007669"/>
    <property type="project" value="UniProtKB-SubCell"/>
</dbReference>
<evidence type="ECO:0000256" key="3">
    <source>
        <dbReference type="ARBA" id="ARBA00006511"/>
    </source>
</evidence>
<keyword evidence="18" id="KW-1185">Reference proteome</keyword>
<dbReference type="OrthoDB" id="420380at2759"/>
<evidence type="ECO:0000256" key="2">
    <source>
        <dbReference type="ARBA" id="ARBA00004648"/>
    </source>
</evidence>
<evidence type="ECO:0000256" key="13">
    <source>
        <dbReference type="ARBA" id="ARBA00023180"/>
    </source>
</evidence>
<dbReference type="EMBL" id="JAGYWB010000004">
    <property type="protein sequence ID" value="KAI0525098.1"/>
    <property type="molecule type" value="Genomic_DNA"/>
</dbReference>
<name>A0A8T3C6D3_DENNO</name>
<evidence type="ECO:0000256" key="7">
    <source>
        <dbReference type="ARBA" id="ARBA00022964"/>
    </source>
</evidence>
<evidence type="ECO:0000256" key="6">
    <source>
        <dbReference type="ARBA" id="ARBA00022723"/>
    </source>
</evidence>
<evidence type="ECO:0000256" key="12">
    <source>
        <dbReference type="ARBA" id="ARBA00023136"/>
    </source>
</evidence>
<dbReference type="PANTHER" id="PTHR10869">
    <property type="entry name" value="PROLYL 4-HYDROXYLASE ALPHA SUBUNIT"/>
    <property type="match status" value="1"/>
</dbReference>
<keyword evidence="13" id="KW-0325">Glycoprotein</keyword>